<dbReference type="InterPro" id="IPR046953">
    <property type="entry name" value="Spore_GerAC-like_C"/>
</dbReference>
<dbReference type="InterPro" id="IPR008844">
    <property type="entry name" value="Spore_GerAC-like"/>
</dbReference>
<evidence type="ECO:0000259" key="9">
    <source>
        <dbReference type="Pfam" id="PF25198"/>
    </source>
</evidence>
<proteinExistence type="inferred from homology"/>
<keyword evidence="11" id="KW-1185">Reference proteome</keyword>
<accession>A0AA95EY91</accession>
<dbReference type="PANTHER" id="PTHR35789">
    <property type="entry name" value="SPORE GERMINATION PROTEIN B3"/>
    <property type="match status" value="1"/>
</dbReference>
<dbReference type="EMBL" id="CP119317">
    <property type="protein sequence ID" value="WEK54147.1"/>
    <property type="molecule type" value="Genomic_DNA"/>
</dbReference>
<keyword evidence="3" id="KW-0309">Germination</keyword>
<organism evidence="10 11">
    <name type="scientific">Candidatus Cohnella colombiensis</name>
    <dbReference type="NCBI Taxonomy" id="3121368"/>
    <lineage>
        <taxon>Bacteria</taxon>
        <taxon>Bacillati</taxon>
        <taxon>Bacillota</taxon>
        <taxon>Bacilli</taxon>
        <taxon>Bacillales</taxon>
        <taxon>Paenibacillaceae</taxon>
        <taxon>Cohnella</taxon>
    </lineage>
</organism>
<evidence type="ECO:0000256" key="5">
    <source>
        <dbReference type="ARBA" id="ARBA00023136"/>
    </source>
</evidence>
<protein>
    <submittedName>
        <fullName evidence="10">Ger(X)C family spore germination protein</fullName>
    </submittedName>
</protein>
<dbReference type="AlphaFoldDB" id="A0AA95EY91"/>
<comment type="subcellular location">
    <subcellularLocation>
        <location evidence="1">Membrane</location>
        <topology evidence="1">Lipid-anchor</topology>
    </subcellularLocation>
</comment>
<dbReference type="Pfam" id="PF05504">
    <property type="entry name" value="Spore_GerAC"/>
    <property type="match status" value="1"/>
</dbReference>
<dbReference type="PROSITE" id="PS51257">
    <property type="entry name" value="PROKAR_LIPOPROTEIN"/>
    <property type="match status" value="1"/>
</dbReference>
<evidence type="ECO:0000256" key="2">
    <source>
        <dbReference type="ARBA" id="ARBA00007886"/>
    </source>
</evidence>
<dbReference type="PANTHER" id="PTHR35789:SF1">
    <property type="entry name" value="SPORE GERMINATION PROTEIN B3"/>
    <property type="match status" value="1"/>
</dbReference>
<evidence type="ECO:0000313" key="11">
    <source>
        <dbReference type="Proteomes" id="UP001178662"/>
    </source>
</evidence>
<feature type="domain" description="Spore germination GerAC-like C-terminal" evidence="8">
    <location>
        <begin position="214"/>
        <end position="365"/>
    </location>
</feature>
<dbReference type="NCBIfam" id="TIGR02887">
    <property type="entry name" value="spore_ger_x_C"/>
    <property type="match status" value="1"/>
</dbReference>
<evidence type="ECO:0000256" key="3">
    <source>
        <dbReference type="ARBA" id="ARBA00022544"/>
    </source>
</evidence>
<evidence type="ECO:0000256" key="7">
    <source>
        <dbReference type="ARBA" id="ARBA00023288"/>
    </source>
</evidence>
<evidence type="ECO:0000313" key="10">
    <source>
        <dbReference type="EMBL" id="WEK54147.1"/>
    </source>
</evidence>
<comment type="similarity">
    <text evidence="2">Belongs to the GerABKC lipoprotein family.</text>
</comment>
<keyword evidence="5" id="KW-0472">Membrane</keyword>
<dbReference type="GO" id="GO:0016020">
    <property type="term" value="C:membrane"/>
    <property type="evidence" value="ECO:0007669"/>
    <property type="project" value="UniProtKB-SubCell"/>
</dbReference>
<evidence type="ECO:0000256" key="1">
    <source>
        <dbReference type="ARBA" id="ARBA00004635"/>
    </source>
</evidence>
<gene>
    <name evidence="10" type="ORF">P0Y55_16550</name>
</gene>
<dbReference type="Proteomes" id="UP001178662">
    <property type="component" value="Chromosome"/>
</dbReference>
<sequence length="368" mass="41291">MKQLISVWLIVLVCLTTVTGCSRVKQLNMISFVTAIGIDKAEDSGIVVHALIAIPGRFSALSPGAGGSDKQSPNYILSKEGSDVAEALSKMKRETARDLDFGHTRILLFSDELAKQGIEQYLDLFMRREEFQNNAWIAIGKGSTKDILQAKPEVPQSVNDYWVDVFSQAGSESMEILPIYLYQFNSYIQEPGKTPFAMEITMQEGGNQLRLADLGLFRKGKMVGTLTPVETAYLQLISGNRLRSSSLTIDKRNYTTLKYHSKKKITGEGIKLDMSFQLELDENPSSKFVSLAEMHKLEAEIADQIESNVIGLIKKLQELKLDPVGFGEKYRIKHGGELQEEEWLERIFPEMSLQIKVTVNLERKGMLT</sequence>
<keyword evidence="4" id="KW-0732">Signal</keyword>
<dbReference type="InterPro" id="IPR057336">
    <property type="entry name" value="GerAC_N"/>
</dbReference>
<keyword evidence="6" id="KW-0564">Palmitate</keyword>
<name>A0AA95EY91_9BACL</name>
<feature type="domain" description="Spore germination protein N-terminal" evidence="9">
    <location>
        <begin position="25"/>
        <end position="201"/>
    </location>
</feature>
<keyword evidence="7" id="KW-0449">Lipoprotein</keyword>
<evidence type="ECO:0000256" key="6">
    <source>
        <dbReference type="ARBA" id="ARBA00023139"/>
    </source>
</evidence>
<evidence type="ECO:0000256" key="4">
    <source>
        <dbReference type="ARBA" id="ARBA00022729"/>
    </source>
</evidence>
<reference evidence="10" key="1">
    <citation type="submission" date="2023-03" db="EMBL/GenBank/DDBJ databases">
        <title>Andean soil-derived lignocellulolytic bacterial consortium as a source of novel taxa and putative plastic-active enzymes.</title>
        <authorList>
            <person name="Diaz-Garcia L."/>
            <person name="Chuvochina M."/>
            <person name="Feuerriegel G."/>
            <person name="Bunk B."/>
            <person name="Sproer C."/>
            <person name="Streit W.R."/>
            <person name="Rodriguez L.M."/>
            <person name="Overmann J."/>
            <person name="Jimenez D.J."/>
        </authorList>
    </citation>
    <scope>NUCLEOTIDE SEQUENCE</scope>
    <source>
        <strain evidence="10">MAG 2441</strain>
    </source>
</reference>
<evidence type="ECO:0000259" key="8">
    <source>
        <dbReference type="Pfam" id="PF05504"/>
    </source>
</evidence>
<dbReference type="Gene3D" id="3.30.300.210">
    <property type="entry name" value="Nutrient germinant receptor protein C, domain 3"/>
    <property type="match status" value="1"/>
</dbReference>
<dbReference type="GO" id="GO:0009847">
    <property type="term" value="P:spore germination"/>
    <property type="evidence" value="ECO:0007669"/>
    <property type="project" value="InterPro"/>
</dbReference>
<dbReference type="Pfam" id="PF25198">
    <property type="entry name" value="Spore_GerAC_N"/>
    <property type="match status" value="1"/>
</dbReference>
<dbReference type="InterPro" id="IPR038501">
    <property type="entry name" value="Spore_GerAC_C_sf"/>
</dbReference>